<protein>
    <submittedName>
        <fullName evidence="2">Uncharacterized protein</fullName>
    </submittedName>
</protein>
<proteinExistence type="predicted"/>
<dbReference type="AlphaFoldDB" id="X6LF83"/>
<gene>
    <name evidence="2" type="ORF">RFI_37438</name>
</gene>
<feature type="non-terminal residue" evidence="2">
    <location>
        <position position="241"/>
    </location>
</feature>
<accession>X6LF83</accession>
<comment type="caution">
    <text evidence="2">The sequence shown here is derived from an EMBL/GenBank/DDBJ whole genome shotgun (WGS) entry which is preliminary data.</text>
</comment>
<dbReference type="EMBL" id="ASPP01042226">
    <property type="protein sequence ID" value="ETO00021.1"/>
    <property type="molecule type" value="Genomic_DNA"/>
</dbReference>
<feature type="region of interest" description="Disordered" evidence="1">
    <location>
        <begin position="1"/>
        <end position="54"/>
    </location>
</feature>
<evidence type="ECO:0000313" key="2">
    <source>
        <dbReference type="EMBL" id="ETO00021.1"/>
    </source>
</evidence>
<dbReference type="Proteomes" id="UP000023152">
    <property type="component" value="Unassembled WGS sequence"/>
</dbReference>
<organism evidence="2 3">
    <name type="scientific">Reticulomyxa filosa</name>
    <dbReference type="NCBI Taxonomy" id="46433"/>
    <lineage>
        <taxon>Eukaryota</taxon>
        <taxon>Sar</taxon>
        <taxon>Rhizaria</taxon>
        <taxon>Retaria</taxon>
        <taxon>Foraminifera</taxon>
        <taxon>Monothalamids</taxon>
        <taxon>Reticulomyxidae</taxon>
        <taxon>Reticulomyxa</taxon>
    </lineage>
</organism>
<reference evidence="2 3" key="1">
    <citation type="journal article" date="2013" name="Curr. Biol.">
        <title>The Genome of the Foraminiferan Reticulomyxa filosa.</title>
        <authorList>
            <person name="Glockner G."/>
            <person name="Hulsmann N."/>
            <person name="Schleicher M."/>
            <person name="Noegel A.A."/>
            <person name="Eichinger L."/>
            <person name="Gallinger C."/>
            <person name="Pawlowski J."/>
            <person name="Sierra R."/>
            <person name="Euteneuer U."/>
            <person name="Pillet L."/>
            <person name="Moustafa A."/>
            <person name="Platzer M."/>
            <person name="Groth M."/>
            <person name="Szafranski K."/>
            <person name="Schliwa M."/>
        </authorList>
    </citation>
    <scope>NUCLEOTIDE SEQUENCE [LARGE SCALE GENOMIC DNA]</scope>
</reference>
<sequence>MKQRKCKRCDCFKKQAKKKQNKQMDERKHKRSDSIESVEDDEQSDQKMPEFNPNDVENELKLFSEVIRNSGIIRSVKRNGFVHLKVKNRREAIVLGSLLVQLKMIYPVLLRHDRHMGGGGGGSGGRLERIHEQLHVNFFGTSARCNDHRNVRHTKYPNTNMTASPSSSSKSYSTTSIIKMFTKPKSVRPNWLPKPDAEQVTPKIFASANSTPSVLHESLYGQNYSSTSKAKRKPNSNLIGR</sequence>
<evidence type="ECO:0000256" key="1">
    <source>
        <dbReference type="SAM" id="MobiDB-lite"/>
    </source>
</evidence>
<keyword evidence="3" id="KW-1185">Reference proteome</keyword>
<evidence type="ECO:0000313" key="3">
    <source>
        <dbReference type="Proteomes" id="UP000023152"/>
    </source>
</evidence>
<name>X6LF83_RETFI</name>